<reference evidence="2" key="1">
    <citation type="submission" date="2023-07" db="EMBL/GenBank/DDBJ databases">
        <title>draft genome sequence of fig (Ficus carica).</title>
        <authorList>
            <person name="Takahashi T."/>
            <person name="Nishimura K."/>
        </authorList>
    </citation>
    <scope>NUCLEOTIDE SEQUENCE</scope>
</reference>
<evidence type="ECO:0000313" key="2">
    <source>
        <dbReference type="EMBL" id="GMN40016.1"/>
    </source>
</evidence>
<comment type="caution">
    <text evidence="2">The sequence shown here is derived from an EMBL/GenBank/DDBJ whole genome shotgun (WGS) entry which is preliminary data.</text>
</comment>
<gene>
    <name evidence="2" type="ORF">TIFTF001_009253</name>
</gene>
<feature type="non-terminal residue" evidence="2">
    <location>
        <position position="80"/>
    </location>
</feature>
<dbReference type="AlphaFoldDB" id="A0AA88D2E8"/>
<feature type="region of interest" description="Disordered" evidence="1">
    <location>
        <begin position="1"/>
        <end position="25"/>
    </location>
</feature>
<name>A0AA88D2E8_FICCA</name>
<proteinExistence type="predicted"/>
<evidence type="ECO:0000313" key="3">
    <source>
        <dbReference type="Proteomes" id="UP001187192"/>
    </source>
</evidence>
<keyword evidence="3" id="KW-1185">Reference proteome</keyword>
<organism evidence="2 3">
    <name type="scientific">Ficus carica</name>
    <name type="common">Common fig</name>
    <dbReference type="NCBI Taxonomy" id="3494"/>
    <lineage>
        <taxon>Eukaryota</taxon>
        <taxon>Viridiplantae</taxon>
        <taxon>Streptophyta</taxon>
        <taxon>Embryophyta</taxon>
        <taxon>Tracheophyta</taxon>
        <taxon>Spermatophyta</taxon>
        <taxon>Magnoliopsida</taxon>
        <taxon>eudicotyledons</taxon>
        <taxon>Gunneridae</taxon>
        <taxon>Pentapetalae</taxon>
        <taxon>rosids</taxon>
        <taxon>fabids</taxon>
        <taxon>Rosales</taxon>
        <taxon>Moraceae</taxon>
        <taxon>Ficeae</taxon>
        <taxon>Ficus</taxon>
    </lineage>
</organism>
<dbReference type="Proteomes" id="UP001187192">
    <property type="component" value="Unassembled WGS sequence"/>
</dbReference>
<protein>
    <submittedName>
        <fullName evidence="2">Uncharacterized protein</fullName>
    </submittedName>
</protein>
<accession>A0AA88D2E8</accession>
<dbReference type="EMBL" id="BTGU01000010">
    <property type="protein sequence ID" value="GMN40016.1"/>
    <property type="molecule type" value="Genomic_DNA"/>
</dbReference>
<sequence length="80" mass="8999">MGTRMRMIFGTGMGKEKHSPTSPRPVVIPIQPFSHHNLWGVASSRCRRERPRERPHSPCAAMLQAMLVHTVTAQPLLESI</sequence>
<evidence type="ECO:0000256" key="1">
    <source>
        <dbReference type="SAM" id="MobiDB-lite"/>
    </source>
</evidence>